<dbReference type="KEGG" id="lbc:LACBIDRAFT_304612"/>
<reference evidence="1 2" key="1">
    <citation type="journal article" date="2008" name="Nature">
        <title>The genome of Laccaria bicolor provides insights into mycorrhizal symbiosis.</title>
        <authorList>
            <person name="Martin F."/>
            <person name="Aerts A."/>
            <person name="Ahren D."/>
            <person name="Brun A."/>
            <person name="Danchin E.G.J."/>
            <person name="Duchaussoy F."/>
            <person name="Gibon J."/>
            <person name="Kohler A."/>
            <person name="Lindquist E."/>
            <person name="Pereda V."/>
            <person name="Salamov A."/>
            <person name="Shapiro H.J."/>
            <person name="Wuyts J."/>
            <person name="Blaudez D."/>
            <person name="Buee M."/>
            <person name="Brokstein P."/>
            <person name="Canbaeck B."/>
            <person name="Cohen D."/>
            <person name="Courty P.E."/>
            <person name="Coutinho P.M."/>
            <person name="Delaruelle C."/>
            <person name="Detter J.C."/>
            <person name="Deveau A."/>
            <person name="DiFazio S."/>
            <person name="Duplessis S."/>
            <person name="Fraissinet-Tachet L."/>
            <person name="Lucic E."/>
            <person name="Frey-Klett P."/>
            <person name="Fourrey C."/>
            <person name="Feussner I."/>
            <person name="Gay G."/>
            <person name="Grimwood J."/>
            <person name="Hoegger P.J."/>
            <person name="Jain P."/>
            <person name="Kilaru S."/>
            <person name="Labbe J."/>
            <person name="Lin Y.C."/>
            <person name="Legue V."/>
            <person name="Le Tacon F."/>
            <person name="Marmeisse R."/>
            <person name="Melayah D."/>
            <person name="Montanini B."/>
            <person name="Muratet M."/>
            <person name="Nehls U."/>
            <person name="Niculita-Hirzel H."/>
            <person name="Oudot-Le Secq M.P."/>
            <person name="Peter M."/>
            <person name="Quesneville H."/>
            <person name="Rajashekar B."/>
            <person name="Reich M."/>
            <person name="Rouhier N."/>
            <person name="Schmutz J."/>
            <person name="Yin T."/>
            <person name="Chalot M."/>
            <person name="Henrissat B."/>
            <person name="Kuees U."/>
            <person name="Lucas S."/>
            <person name="Van de Peer Y."/>
            <person name="Podila G.K."/>
            <person name="Polle A."/>
            <person name="Pukkila P.J."/>
            <person name="Richardson P.M."/>
            <person name="Rouze P."/>
            <person name="Sanders I.R."/>
            <person name="Stajich J.E."/>
            <person name="Tunlid A."/>
            <person name="Tuskan G."/>
            <person name="Grigoriev I.V."/>
        </authorList>
    </citation>
    <scope>NUCLEOTIDE SEQUENCE [LARGE SCALE GENOMIC DNA]</scope>
    <source>
        <strain evidence="2">S238N-H82 / ATCC MYA-4686</strain>
    </source>
</reference>
<dbReference type="RefSeq" id="XP_001884904.1">
    <property type="nucleotide sequence ID" value="XM_001884869.1"/>
</dbReference>
<evidence type="ECO:0000313" key="1">
    <source>
        <dbReference type="EMBL" id="EDR04385.1"/>
    </source>
</evidence>
<dbReference type="GeneID" id="6080612"/>
<keyword evidence="2" id="KW-1185">Reference proteome</keyword>
<accession>B0DM03</accession>
<name>B0DM03_LACBS</name>
<dbReference type="OrthoDB" id="2624269at2759"/>
<dbReference type="Proteomes" id="UP000001194">
    <property type="component" value="Unassembled WGS sequence"/>
</dbReference>
<dbReference type="HOGENOM" id="CLU_484902_0_0_1"/>
<proteinExistence type="predicted"/>
<protein>
    <submittedName>
        <fullName evidence="1">Predicted protein</fullName>
    </submittedName>
</protein>
<sequence length="562" mass="62877">MDFLRYVFRYFGPPEPDEAQSKRAVLTVKKFQDLIPVYSMDGTSKSCNIKYFLISWTVLGRLLRYIEGGIGEENVASPNKAASIAISQNKCASQSGNSVSKDDVFYKRTSDGNYVPVTSTPLKSLSLPTLHKRDPSDSVYINTGEWDGWPNGNFKYDFRPAEIEATGNLRVHWAVRVNGGDQKGNEHAENWEGGKKSSRRCLGVIECDNPLCKTLVQPHTAAQGINKQLTEPCQCGAELSHHRCNIISYLWRWLDGVHYKNGLDGPGESIADISDVFLNAHRVSKERSKLKKGHVQGTDALLASFSKFANEHPNFVIHPTLSEEVVILVQTNFMRSQMVKNQCLGGSVNGMVNDATHDFWKERTSLLVVSSTYCSTLLCWVPGVLSYSNGASAIHFENHFLAVIMSIAHEAEARGIPIMDDLFVGVMDFSEAERSGFIRGFVVFWMARPNNTQNRQELQVAAEHLLKGCREHYHAGVTHVSRISGVISPAMNSLHRLFSWYTISLSLLPGWNSGHSWLMHLCSLSLREKWILIFGILCQLTITQRKRCIGSFTVPAAVIMNF</sequence>
<dbReference type="AlphaFoldDB" id="B0DM03"/>
<gene>
    <name evidence="1" type="ORF">LACBIDRAFT_304612</name>
</gene>
<dbReference type="InParanoid" id="B0DM03"/>
<evidence type="ECO:0000313" key="2">
    <source>
        <dbReference type="Proteomes" id="UP000001194"/>
    </source>
</evidence>
<dbReference type="EMBL" id="DS547118">
    <property type="protein sequence ID" value="EDR04385.1"/>
    <property type="molecule type" value="Genomic_DNA"/>
</dbReference>
<organism evidence="2">
    <name type="scientific">Laccaria bicolor (strain S238N-H82 / ATCC MYA-4686)</name>
    <name type="common">Bicoloured deceiver</name>
    <name type="synonym">Laccaria laccata var. bicolor</name>
    <dbReference type="NCBI Taxonomy" id="486041"/>
    <lineage>
        <taxon>Eukaryota</taxon>
        <taxon>Fungi</taxon>
        <taxon>Dikarya</taxon>
        <taxon>Basidiomycota</taxon>
        <taxon>Agaricomycotina</taxon>
        <taxon>Agaricomycetes</taxon>
        <taxon>Agaricomycetidae</taxon>
        <taxon>Agaricales</taxon>
        <taxon>Agaricineae</taxon>
        <taxon>Hydnangiaceae</taxon>
        <taxon>Laccaria</taxon>
    </lineage>
</organism>